<gene>
    <name evidence="2" type="ORF">GALL_235810</name>
</gene>
<proteinExistence type="predicted"/>
<name>A0A1J5RF87_9ZZZZ</name>
<evidence type="ECO:0000259" key="1">
    <source>
        <dbReference type="SMART" id="SM00849"/>
    </source>
</evidence>
<evidence type="ECO:0000313" key="2">
    <source>
        <dbReference type="EMBL" id="OIQ94433.1"/>
    </source>
</evidence>
<dbReference type="InterPro" id="IPR036866">
    <property type="entry name" value="RibonucZ/Hydroxyglut_hydro"/>
</dbReference>
<accession>A0A1J5RF87</accession>
<dbReference type="SMART" id="SM00849">
    <property type="entry name" value="Lactamase_B"/>
    <property type="match status" value="1"/>
</dbReference>
<protein>
    <submittedName>
        <fullName evidence="2">Metallo-beta-lactamase superfamily protein</fullName>
    </submittedName>
</protein>
<feature type="domain" description="Metallo-beta-lactamase" evidence="1">
    <location>
        <begin position="29"/>
        <end position="221"/>
    </location>
</feature>
<dbReference type="Pfam" id="PF19583">
    <property type="entry name" value="ODP"/>
    <property type="match status" value="1"/>
</dbReference>
<sequence length="258" mass="29049">MAIELFNNGKHQCLMFDDLVDDSAGEAVQANQFLIVDNGEGALVDPGGNMTYNGLLMEMHNYFPPKKLKYILASHADPDIIASVNKWMIHSDCNVMISKLWVRFVPHFCSGDNSSGRVLGIPDEGMNIPLGSSFIKAIPAHFMHSEGNFQFYDPVSKILFSGDMGASIVGHTEADKPVENFKSHIQYMEGFHRRYMISNKICRFWVNMVRQMDVEAIVPQHGRSFVGKKMVNEFLNWIEALPCGIDLLTQDNYRAPAN</sequence>
<dbReference type="AlphaFoldDB" id="A0A1J5RF87"/>
<dbReference type="InterPro" id="IPR045761">
    <property type="entry name" value="ODP_dom"/>
</dbReference>
<dbReference type="CDD" id="cd07709">
    <property type="entry name" value="flavodiiron_proteins_MBL-fold"/>
    <property type="match status" value="1"/>
</dbReference>
<comment type="caution">
    <text evidence="2">The sequence shown here is derived from an EMBL/GenBank/DDBJ whole genome shotgun (WGS) entry which is preliminary data.</text>
</comment>
<dbReference type="InterPro" id="IPR001279">
    <property type="entry name" value="Metallo-B-lactamas"/>
</dbReference>
<organism evidence="2">
    <name type="scientific">mine drainage metagenome</name>
    <dbReference type="NCBI Taxonomy" id="410659"/>
    <lineage>
        <taxon>unclassified sequences</taxon>
        <taxon>metagenomes</taxon>
        <taxon>ecological metagenomes</taxon>
    </lineage>
</organism>
<dbReference type="PANTHER" id="PTHR43041">
    <property type="entry name" value="HYDROLASE, METALLO-BETA-LACTAMASE SUPERFAMILY"/>
    <property type="match status" value="1"/>
</dbReference>
<dbReference type="PANTHER" id="PTHR43041:SF1">
    <property type="entry name" value="METALLO-BETA-LACTAMASE DOMAIN-CONTAINING PROTEIN"/>
    <property type="match status" value="1"/>
</dbReference>
<dbReference type="Gene3D" id="3.60.15.10">
    <property type="entry name" value="Ribonuclease Z/Hydroxyacylglutathione hydrolase-like"/>
    <property type="match status" value="1"/>
</dbReference>
<dbReference type="EMBL" id="MLJW01000186">
    <property type="protein sequence ID" value="OIQ94433.1"/>
    <property type="molecule type" value="Genomic_DNA"/>
</dbReference>
<dbReference type="SUPFAM" id="SSF56281">
    <property type="entry name" value="Metallo-hydrolase/oxidoreductase"/>
    <property type="match status" value="1"/>
</dbReference>
<reference evidence="2" key="1">
    <citation type="submission" date="2016-10" db="EMBL/GenBank/DDBJ databases">
        <title>Sequence of Gallionella enrichment culture.</title>
        <authorList>
            <person name="Poehlein A."/>
            <person name="Muehling M."/>
            <person name="Daniel R."/>
        </authorList>
    </citation>
    <scope>NUCLEOTIDE SEQUENCE</scope>
</reference>